<dbReference type="Pfam" id="PF08375">
    <property type="entry name" value="Rpn3_C"/>
    <property type="match status" value="1"/>
</dbReference>
<evidence type="ECO:0000313" key="6">
    <source>
        <dbReference type="Proteomes" id="UP000319731"/>
    </source>
</evidence>
<feature type="domain" description="PCI" evidence="4">
    <location>
        <begin position="1022"/>
        <end position="1202"/>
    </location>
</feature>
<dbReference type="Pfam" id="PF25573">
    <property type="entry name" value="TPR_PSMD3_N"/>
    <property type="match status" value="1"/>
</dbReference>
<dbReference type="Gene3D" id="1.25.40.10">
    <property type="entry name" value="Tetratricopeptide repeat domain"/>
    <property type="match status" value="1"/>
</dbReference>
<dbReference type="PANTHER" id="PTHR10758:SF2">
    <property type="entry name" value="26S PROTEASOME NON-ATPASE REGULATORY SUBUNIT 3"/>
    <property type="match status" value="1"/>
</dbReference>
<name>A0A507CE06_9FUNG</name>
<dbReference type="GO" id="GO:0006511">
    <property type="term" value="P:ubiquitin-dependent protein catabolic process"/>
    <property type="evidence" value="ECO:0007669"/>
    <property type="project" value="TreeGrafter"/>
</dbReference>
<keyword evidence="2" id="KW-0647">Proteasome</keyword>
<dbReference type="AlphaFoldDB" id="A0A507CE06"/>
<dbReference type="Proteomes" id="UP000319731">
    <property type="component" value="Unassembled WGS sequence"/>
</dbReference>
<dbReference type="GO" id="GO:0030234">
    <property type="term" value="F:enzyme regulator activity"/>
    <property type="evidence" value="ECO:0007669"/>
    <property type="project" value="InterPro"/>
</dbReference>
<dbReference type="InterPro" id="IPR036322">
    <property type="entry name" value="WD40_repeat_dom_sf"/>
</dbReference>
<dbReference type="InterPro" id="IPR011990">
    <property type="entry name" value="TPR-like_helical_dom_sf"/>
</dbReference>
<evidence type="ECO:0000256" key="2">
    <source>
        <dbReference type="ARBA" id="ARBA00022942"/>
    </source>
</evidence>
<dbReference type="InterPro" id="IPR015943">
    <property type="entry name" value="WD40/YVTN_repeat-like_dom_sf"/>
</dbReference>
<evidence type="ECO:0000313" key="5">
    <source>
        <dbReference type="EMBL" id="TPX37409.1"/>
    </source>
</evidence>
<organism evidence="5 6">
    <name type="scientific">Synchytrium microbalum</name>
    <dbReference type="NCBI Taxonomy" id="1806994"/>
    <lineage>
        <taxon>Eukaryota</taxon>
        <taxon>Fungi</taxon>
        <taxon>Fungi incertae sedis</taxon>
        <taxon>Chytridiomycota</taxon>
        <taxon>Chytridiomycota incertae sedis</taxon>
        <taxon>Chytridiomycetes</taxon>
        <taxon>Synchytriales</taxon>
        <taxon>Synchytriaceae</taxon>
        <taxon>Synchytrium</taxon>
    </lineage>
</organism>
<dbReference type="Pfam" id="PF01399">
    <property type="entry name" value="PCI"/>
    <property type="match status" value="1"/>
</dbReference>
<dbReference type="SUPFAM" id="SSF50978">
    <property type="entry name" value="WD40 repeat-like"/>
    <property type="match status" value="1"/>
</dbReference>
<keyword evidence="6" id="KW-1185">Reference proteome</keyword>
<dbReference type="InterPro" id="IPR057985">
    <property type="entry name" value="TPR_PSMD3_N"/>
</dbReference>
<feature type="region of interest" description="Disordered" evidence="3">
    <location>
        <begin position="275"/>
        <end position="300"/>
    </location>
</feature>
<dbReference type="InterPro" id="IPR013586">
    <property type="entry name" value="PSMD3_C"/>
</dbReference>
<dbReference type="Gene3D" id="2.130.10.10">
    <property type="entry name" value="YVTN repeat-like/Quinoprotein amine dehydrogenase"/>
    <property type="match status" value="2"/>
</dbReference>
<feature type="compositionally biased region" description="Basic and acidic residues" evidence="3">
    <location>
        <begin position="21"/>
        <end position="31"/>
    </location>
</feature>
<feature type="compositionally biased region" description="Low complexity" evidence="3">
    <location>
        <begin position="36"/>
        <end position="69"/>
    </location>
</feature>
<evidence type="ECO:0000256" key="3">
    <source>
        <dbReference type="SAM" id="MobiDB-lite"/>
    </source>
</evidence>
<reference evidence="5 6" key="1">
    <citation type="journal article" date="2019" name="Sci. Rep.">
        <title>Comparative genomics of chytrid fungi reveal insights into the obligate biotrophic and pathogenic lifestyle of Synchytrium endobioticum.</title>
        <authorList>
            <person name="van de Vossenberg B.T.L.H."/>
            <person name="Warris S."/>
            <person name="Nguyen H.D.T."/>
            <person name="van Gent-Pelzer M.P.E."/>
            <person name="Joly D.L."/>
            <person name="van de Geest H.C."/>
            <person name="Bonants P.J.M."/>
            <person name="Smith D.S."/>
            <person name="Levesque C.A."/>
            <person name="van der Lee T.A.J."/>
        </authorList>
    </citation>
    <scope>NUCLEOTIDE SEQUENCE [LARGE SCALE GENOMIC DNA]</scope>
    <source>
        <strain evidence="5 6">JEL517</strain>
    </source>
</reference>
<dbReference type="GO" id="GO:0042176">
    <property type="term" value="P:regulation of protein catabolic process"/>
    <property type="evidence" value="ECO:0007669"/>
    <property type="project" value="InterPro"/>
</dbReference>
<evidence type="ECO:0000259" key="4">
    <source>
        <dbReference type="PROSITE" id="PS50250"/>
    </source>
</evidence>
<protein>
    <recommendedName>
        <fullName evidence="4">PCI domain-containing protein</fullName>
    </recommendedName>
</protein>
<dbReference type="InterPro" id="IPR050756">
    <property type="entry name" value="CSN3"/>
</dbReference>
<dbReference type="OrthoDB" id="1713558at2759"/>
<dbReference type="InterPro" id="IPR001680">
    <property type="entry name" value="WD40_rpt"/>
</dbReference>
<comment type="similarity">
    <text evidence="1">Belongs to the proteasome subunit S3 family.</text>
</comment>
<dbReference type="STRING" id="1806994.A0A507CE06"/>
<feature type="compositionally biased region" description="Acidic residues" evidence="3">
    <location>
        <begin position="93"/>
        <end position="110"/>
    </location>
</feature>
<dbReference type="GO" id="GO:0008541">
    <property type="term" value="C:proteasome regulatory particle, lid subcomplex"/>
    <property type="evidence" value="ECO:0007669"/>
    <property type="project" value="TreeGrafter"/>
</dbReference>
<evidence type="ECO:0000256" key="1">
    <source>
        <dbReference type="ARBA" id="ARBA00007912"/>
    </source>
</evidence>
<gene>
    <name evidence="5" type="ORF">SmJEL517_g00465</name>
</gene>
<dbReference type="PROSITE" id="PS50250">
    <property type="entry name" value="PCI"/>
    <property type="match status" value="1"/>
</dbReference>
<dbReference type="SUPFAM" id="SSF48452">
    <property type="entry name" value="TPR-like"/>
    <property type="match status" value="1"/>
</dbReference>
<feature type="compositionally biased region" description="Low complexity" evidence="3">
    <location>
        <begin position="280"/>
        <end position="291"/>
    </location>
</feature>
<dbReference type="EMBL" id="QEAO01000002">
    <property type="protein sequence ID" value="TPX37409.1"/>
    <property type="molecule type" value="Genomic_DNA"/>
</dbReference>
<dbReference type="InterPro" id="IPR000717">
    <property type="entry name" value="PCI_dom"/>
</dbReference>
<accession>A0A507CE06</accession>
<dbReference type="GeneID" id="42001691"/>
<dbReference type="SMART" id="SM00320">
    <property type="entry name" value="WD40"/>
    <property type="match status" value="3"/>
</dbReference>
<sequence>MSKRKPSIPSKSQQRAPEPTLKSKDSLKSPTHDVYSSSSSLKPSKPNATTKTSSGATKSKTSAAVAASTAREDDYEDDFEADGLDPAPPKDAYEEDFEGYDDDFEGFEEPEVPRGTKPELKKPGLVTESRSIAPAPAFTEPPISPISKSHARDDHGDEEGEETLSQQQPGVVPAKITKASIIDSNCIVVEPPLPTQALRRALIQRAKDLKSYVDLDFVSFDLFDLAPMNEYEVYIRNYGLLNAAQVGTQTNQDGVEQDAQTEDWLVEDKWSQAPSWELPTTSTTNNGYGNTPRTSRDNLNQDSSRLLKPAIPNPIRLDRFLQKARSVMEVLLDESNGDAGFGVFSEPSRLGCSSGFAEFVDPNLFADRRIQVLSIHGSDNQILLSAWSLPKKSSHKLLMDQGVVCLWRVSSPHVPYKILTCESYVTTACIMPYKPHLIIAGTRDGGVIVWDLHSSVDQSSGVSGGNVIVVEGQEISIIEPSYSTYGIHQPDRAHMDEIVSVIPLQKRAESLQTMQVMSIDASGHVQSWVLIELEQPATAASEHLDSGMRFGSRVKLIQSAGFQIRPPIKTNDALDMHVNAVAFSDDRGGFLVALHTGHILNVSRHGQVQAPRHYLPMSHMPGDAATCICIHPFLPRVFIVGYESGMMALFHTTLPIAVTTWPSSTNVSTSIKHIQWSRHRPSVFFALDDQGCVSVWDLSESDVGPCFQYGGDFKKKKKDQDQDVVDALTVSHENRMAVEAIKPSTPTVVDVEMKTPAELLAEANTLVVTGQEYAYLYLILYITRRDTALAQHQNSRNVMNWRYLTTSNTVDIKNNIALLERAVSEIETRFTTRVLRSTQAFRKRLNAEVLSQALNQHLAKDSHTKITLHAALGMGDVMEVDEVVNGHHPSSTAPTTPEVEIYLGMLVVLFIHDQKHYVKGKELTTKIIAQIQSLNRRTMDQIAARIYFYMARFYELTGDFVSVRPLLLAAHRTATLRHDPDTQATVLNLLLRSYLSANLYDQADKLISKAVFPETAPNNQHARFLYYQGRIKAIQLDYTEANRSLQQAIRKAPQTSAAAGFQQAVNKLAIIVQLLTGDIPERSIFRQPMLRKALLPYFEITQAVRSGNVNGFPKAVDEHKATFLADRTYTLILRLRHNVIKAGLRRISIAYSAISLRDICEKLKLDSEQDAEYIVAKSIRDGVIDATIVHEKGYMKSKEIVDLYSTNEPQNQFHQRITFCLDLHNESVKALRFPMNAVNKDLASVNAAREEERKLAREIADGDFDEDDDMGFE</sequence>
<dbReference type="SMART" id="SM00088">
    <property type="entry name" value="PINT"/>
    <property type="match status" value="1"/>
</dbReference>
<dbReference type="SMART" id="SM00753">
    <property type="entry name" value="PAM"/>
    <property type="match status" value="1"/>
</dbReference>
<feature type="compositionally biased region" description="Basic and acidic residues" evidence="3">
    <location>
        <begin position="111"/>
        <end position="122"/>
    </location>
</feature>
<feature type="compositionally biased region" description="Acidic residues" evidence="3">
    <location>
        <begin position="73"/>
        <end position="83"/>
    </location>
</feature>
<dbReference type="PANTHER" id="PTHR10758">
    <property type="entry name" value="26S PROTEASOME NON-ATPASE REGULATORY SUBUNIT 3/COP9 SIGNALOSOME COMPLEX SUBUNIT 3"/>
    <property type="match status" value="1"/>
</dbReference>
<comment type="caution">
    <text evidence="5">The sequence shown here is derived from an EMBL/GenBank/DDBJ whole genome shotgun (WGS) entry which is preliminary data.</text>
</comment>
<feature type="region of interest" description="Disordered" evidence="3">
    <location>
        <begin position="1"/>
        <end position="170"/>
    </location>
</feature>
<proteinExistence type="inferred from homology"/>
<dbReference type="RefSeq" id="XP_031027320.1">
    <property type="nucleotide sequence ID" value="XM_031166394.1"/>
</dbReference>